<protein>
    <submittedName>
        <fullName evidence="2">Uncharacterized protein</fullName>
    </submittedName>
</protein>
<name>A0A2S5B2I0_9BASI</name>
<evidence type="ECO:0000256" key="1">
    <source>
        <dbReference type="SAM" id="MobiDB-lite"/>
    </source>
</evidence>
<sequence length="357" mass="39705">MPRSRREAYSEEVLLAEKDRFLSAHSRELEEVVRDYIASPTPIKSTKGPSPTESGLMQTVNSFEGAVKTSFGAEHSKLRELCMYETAQLTAQTKATYGFGSTYNVYTPTWFSELDSCSHNSVRVFKWLLEEIKEKLAQRKGDNLLNLLLVLTPAAIWARLRQYIDVPSCRDYRGTQTPAPASVRHHEWVLPGTRLDYTPIPDPLAVGHGLPFPQAASLQDAAGQLRQVVEAAEREVPTLHGRLAHVLAVFGGMPARTWLHNQDATAQQGYMQLAARAALRLRVDGPVLTTSFLEGALSAVLGHEVYRSAEPAHNERTPSSEQSAPLPRGLENLFNSLAPFQPEKRRERRAVVLGTRV</sequence>
<comment type="caution">
    <text evidence="2">The sequence shown here is derived from an EMBL/GenBank/DDBJ whole genome shotgun (WGS) entry which is preliminary data.</text>
</comment>
<dbReference type="EMBL" id="PJQD01000091">
    <property type="protein sequence ID" value="POY70984.1"/>
    <property type="molecule type" value="Genomic_DNA"/>
</dbReference>
<organism evidence="2 3">
    <name type="scientific">Rhodotorula taiwanensis</name>
    <dbReference type="NCBI Taxonomy" id="741276"/>
    <lineage>
        <taxon>Eukaryota</taxon>
        <taxon>Fungi</taxon>
        <taxon>Dikarya</taxon>
        <taxon>Basidiomycota</taxon>
        <taxon>Pucciniomycotina</taxon>
        <taxon>Microbotryomycetes</taxon>
        <taxon>Sporidiobolales</taxon>
        <taxon>Sporidiobolaceae</taxon>
        <taxon>Rhodotorula</taxon>
    </lineage>
</organism>
<keyword evidence="3" id="KW-1185">Reference proteome</keyword>
<proteinExistence type="predicted"/>
<dbReference type="AlphaFoldDB" id="A0A2S5B2I0"/>
<accession>A0A2S5B2I0</accession>
<gene>
    <name evidence="2" type="ORF">BMF94_6011</name>
</gene>
<evidence type="ECO:0000313" key="3">
    <source>
        <dbReference type="Proteomes" id="UP000237144"/>
    </source>
</evidence>
<reference evidence="2 3" key="1">
    <citation type="journal article" date="2018" name="Front. Microbiol.">
        <title>Prospects for Fungal Bioremediation of Acidic Radioactive Waste Sites: Characterization and Genome Sequence of Rhodotorula taiwanensis MD1149.</title>
        <authorList>
            <person name="Tkavc R."/>
            <person name="Matrosova V.Y."/>
            <person name="Grichenko O.E."/>
            <person name="Gostincar C."/>
            <person name="Volpe R.P."/>
            <person name="Klimenkova P."/>
            <person name="Gaidamakova E.K."/>
            <person name="Zhou C.E."/>
            <person name="Stewart B.J."/>
            <person name="Lyman M.G."/>
            <person name="Malfatti S.A."/>
            <person name="Rubinfeld B."/>
            <person name="Courtot M."/>
            <person name="Singh J."/>
            <person name="Dalgard C.L."/>
            <person name="Hamilton T."/>
            <person name="Frey K.G."/>
            <person name="Gunde-Cimerman N."/>
            <person name="Dugan L."/>
            <person name="Daly M.J."/>
        </authorList>
    </citation>
    <scope>NUCLEOTIDE SEQUENCE [LARGE SCALE GENOMIC DNA]</scope>
    <source>
        <strain evidence="2 3">MD1149</strain>
    </source>
</reference>
<evidence type="ECO:0000313" key="2">
    <source>
        <dbReference type="EMBL" id="POY70984.1"/>
    </source>
</evidence>
<dbReference type="Proteomes" id="UP000237144">
    <property type="component" value="Unassembled WGS sequence"/>
</dbReference>
<feature type="region of interest" description="Disordered" evidence="1">
    <location>
        <begin position="309"/>
        <end position="328"/>
    </location>
</feature>
<feature type="compositionally biased region" description="Basic and acidic residues" evidence="1">
    <location>
        <begin position="309"/>
        <end position="318"/>
    </location>
</feature>